<dbReference type="InterPro" id="IPR051821">
    <property type="entry name" value="Asp/Asn_beta-hydroxylase"/>
</dbReference>
<evidence type="ECO:0000313" key="6">
    <source>
        <dbReference type="Proteomes" id="UP000196205"/>
    </source>
</evidence>
<dbReference type="PANTHER" id="PTHR46332">
    <property type="entry name" value="ASPARTATE BETA-HYDROXYLASE DOMAIN-CONTAINING PROTEIN 2"/>
    <property type="match status" value="1"/>
</dbReference>
<dbReference type="RefSeq" id="WP_087651547.1">
    <property type="nucleotide sequence ID" value="NZ_CP021509.1"/>
</dbReference>
<dbReference type="InterPro" id="IPR027443">
    <property type="entry name" value="IPNS-like_sf"/>
</dbReference>
<dbReference type="Proteomes" id="UP000196205">
    <property type="component" value="Chromosome"/>
</dbReference>
<dbReference type="GO" id="GO:0051213">
    <property type="term" value="F:dioxygenase activity"/>
    <property type="evidence" value="ECO:0007669"/>
    <property type="project" value="UniProtKB-KW"/>
</dbReference>
<dbReference type="AlphaFoldDB" id="A0A1Y0XWC5"/>
<gene>
    <name evidence="5" type="ORF">S1001342_00835</name>
</gene>
<dbReference type="SUPFAM" id="SSF51197">
    <property type="entry name" value="Clavaminate synthase-like"/>
    <property type="match status" value="1"/>
</dbReference>
<protein>
    <recommendedName>
        <fullName evidence="4">Aspartyl/asparaginy/proline hydroxylase domain-containing protein</fullName>
    </recommendedName>
</protein>
<evidence type="ECO:0000256" key="2">
    <source>
        <dbReference type="ARBA" id="ARBA00022964"/>
    </source>
</evidence>
<feature type="domain" description="Aspartyl/asparaginy/proline hydroxylase" evidence="4">
    <location>
        <begin position="46"/>
        <end position="204"/>
    </location>
</feature>
<evidence type="ECO:0000256" key="1">
    <source>
        <dbReference type="ARBA" id="ARBA00007730"/>
    </source>
</evidence>
<dbReference type="Gene3D" id="2.60.120.330">
    <property type="entry name" value="B-lactam Antibiotic, Isopenicillin N Synthase, Chain"/>
    <property type="match status" value="1"/>
</dbReference>
<name>A0A1Y0XWC5_ACEPA</name>
<organism evidence="5 6">
    <name type="scientific">Acetobacter pasteurianus subsp. pasteurianus</name>
    <dbReference type="NCBI Taxonomy" id="481145"/>
    <lineage>
        <taxon>Bacteria</taxon>
        <taxon>Pseudomonadati</taxon>
        <taxon>Pseudomonadota</taxon>
        <taxon>Alphaproteobacteria</taxon>
        <taxon>Acetobacterales</taxon>
        <taxon>Acetobacteraceae</taxon>
        <taxon>Acetobacter</taxon>
    </lineage>
</organism>
<proteinExistence type="inferred from homology"/>
<dbReference type="Pfam" id="PF05118">
    <property type="entry name" value="Asp_Arg_Hydrox"/>
    <property type="match status" value="1"/>
</dbReference>
<accession>A0A1Y0XWC5</accession>
<dbReference type="PANTHER" id="PTHR46332:SF5">
    <property type="entry name" value="ASPARTATE BETA-HYDROXYLASE DOMAIN CONTAINING 2"/>
    <property type="match status" value="1"/>
</dbReference>
<sequence>MAKKKTIYHLTKNLRAVVDNFIMRCSLLPDQAIFNPHIFAWVKDLEANWQTICKEATLIRADNMPSLGEISPDHGRIAADARWRTFFLEGYGYKRLENRACVPVTASLIDKIPDLCTATFSVLEAGCHIPRHRGMTKGMLTYHLALRVPKDRENCWIQIEEGDECHVCPWSDGHSLLFDDTYNHEVWNNTEEDRYVLLIQVKRPCKWPARLLMNVFFKGVRYSRFVQDIRKNLDKSQ</sequence>
<evidence type="ECO:0000313" key="5">
    <source>
        <dbReference type="EMBL" id="ARW47190.1"/>
    </source>
</evidence>
<evidence type="ECO:0000259" key="4">
    <source>
        <dbReference type="Pfam" id="PF05118"/>
    </source>
</evidence>
<comment type="similarity">
    <text evidence="1">Belongs to the aspartyl/asparaginyl beta-hydroxylase family.</text>
</comment>
<keyword evidence="3" id="KW-0560">Oxidoreductase</keyword>
<reference evidence="5 6" key="1">
    <citation type="submission" date="2017-05" db="EMBL/GenBank/DDBJ databases">
        <title>Genome sequence of Acetobacter pasteurianus subsp. pasteurianus strain SRCM101342.</title>
        <authorList>
            <person name="Cho S.H."/>
        </authorList>
    </citation>
    <scope>NUCLEOTIDE SEQUENCE [LARGE SCALE GENOMIC DNA]</scope>
    <source>
        <strain evidence="5 6">SRCM101342</strain>
    </source>
</reference>
<dbReference type="OrthoDB" id="21665at2"/>
<dbReference type="InterPro" id="IPR007803">
    <property type="entry name" value="Asp/Arg/Pro-Hydrxlase"/>
</dbReference>
<evidence type="ECO:0000256" key="3">
    <source>
        <dbReference type="ARBA" id="ARBA00023002"/>
    </source>
</evidence>
<keyword evidence="2" id="KW-0223">Dioxygenase</keyword>
<dbReference type="EMBL" id="CP021509">
    <property type="protein sequence ID" value="ARW47190.1"/>
    <property type="molecule type" value="Genomic_DNA"/>
</dbReference>